<dbReference type="EMBL" id="LTBA01000007">
    <property type="protein sequence ID" value="KYH35063.1"/>
    <property type="molecule type" value="Genomic_DNA"/>
</dbReference>
<dbReference type="STRING" id="1121338.CLTEP_10560"/>
<sequence length="137" mass="15378">MRTSNNTYEYSLRTNKEQEFIDITNFVRKSVEESGIENGIVVVFSPHTTAGITINENADPDVVRDIINSLNHIFPVHGDYKHAEGNSHAHLKASYMGSSCSVIVENGKLKTGIWQGIYFCEFDGPRTRKVFVKVIEG</sequence>
<dbReference type="OrthoDB" id="9801725at2"/>
<comment type="similarity">
    <text evidence="1">Belongs to the UPF0047 family.</text>
</comment>
<comment type="caution">
    <text evidence="2">The sequence shown here is derived from an EMBL/GenBank/DDBJ whole genome shotgun (WGS) entry which is preliminary data.</text>
</comment>
<dbReference type="Gene3D" id="2.60.120.460">
    <property type="entry name" value="YjbQ-like"/>
    <property type="match status" value="1"/>
</dbReference>
<name>A0A151B5H9_9CLOT</name>
<evidence type="ECO:0000256" key="1">
    <source>
        <dbReference type="ARBA" id="ARBA00005534"/>
    </source>
</evidence>
<dbReference type="InterPro" id="IPR001602">
    <property type="entry name" value="UPF0047_YjbQ-like"/>
</dbReference>
<gene>
    <name evidence="2" type="ORF">CLTEP_10560</name>
</gene>
<dbReference type="AlphaFoldDB" id="A0A151B5H9"/>
<dbReference type="PANTHER" id="PTHR30615:SF8">
    <property type="entry name" value="UPF0047 PROTEIN C4A8.02C"/>
    <property type="match status" value="1"/>
</dbReference>
<dbReference type="SUPFAM" id="SSF111038">
    <property type="entry name" value="YjbQ-like"/>
    <property type="match status" value="1"/>
</dbReference>
<dbReference type="InterPro" id="IPR035917">
    <property type="entry name" value="YjbQ-like_sf"/>
</dbReference>
<dbReference type="PATRIC" id="fig|1121338.3.peg.1087"/>
<reference evidence="2 3" key="1">
    <citation type="submission" date="2016-02" db="EMBL/GenBank/DDBJ databases">
        <title>Genome sequence of Clostridium tepidiprofundi DSM 19306.</title>
        <authorList>
            <person name="Poehlein A."/>
            <person name="Daniel R."/>
        </authorList>
    </citation>
    <scope>NUCLEOTIDE SEQUENCE [LARGE SCALE GENOMIC DNA]</scope>
    <source>
        <strain evidence="2 3">DSM 19306</strain>
    </source>
</reference>
<dbReference type="RefSeq" id="WP_066823609.1">
    <property type="nucleotide sequence ID" value="NZ_LTBA01000007.1"/>
</dbReference>
<evidence type="ECO:0000313" key="2">
    <source>
        <dbReference type="EMBL" id="KYH35063.1"/>
    </source>
</evidence>
<organism evidence="2 3">
    <name type="scientific">Clostridium tepidiprofundi DSM 19306</name>
    <dbReference type="NCBI Taxonomy" id="1121338"/>
    <lineage>
        <taxon>Bacteria</taxon>
        <taxon>Bacillati</taxon>
        <taxon>Bacillota</taxon>
        <taxon>Clostridia</taxon>
        <taxon>Eubacteriales</taxon>
        <taxon>Clostridiaceae</taxon>
        <taxon>Clostridium</taxon>
    </lineage>
</organism>
<dbReference type="Proteomes" id="UP000075531">
    <property type="component" value="Unassembled WGS sequence"/>
</dbReference>
<dbReference type="PIRSF" id="PIRSF004681">
    <property type="entry name" value="UCP004681"/>
    <property type="match status" value="1"/>
</dbReference>
<protein>
    <recommendedName>
        <fullName evidence="4">Secondary thiamine-phosphate synthase enzyme</fullName>
    </recommendedName>
</protein>
<dbReference type="PANTHER" id="PTHR30615">
    <property type="entry name" value="UNCHARACTERIZED PROTEIN YJBQ-RELATED"/>
    <property type="match status" value="1"/>
</dbReference>
<accession>A0A151B5H9</accession>
<keyword evidence="3" id="KW-1185">Reference proteome</keyword>
<dbReference type="Pfam" id="PF01894">
    <property type="entry name" value="YjbQ"/>
    <property type="match status" value="1"/>
</dbReference>
<evidence type="ECO:0000313" key="3">
    <source>
        <dbReference type="Proteomes" id="UP000075531"/>
    </source>
</evidence>
<evidence type="ECO:0008006" key="4">
    <source>
        <dbReference type="Google" id="ProtNLM"/>
    </source>
</evidence>
<dbReference type="NCBIfam" id="TIGR00149">
    <property type="entry name" value="TIGR00149_YjbQ"/>
    <property type="match status" value="1"/>
</dbReference>
<proteinExistence type="inferred from homology"/>